<dbReference type="EMBL" id="QOIL01000005">
    <property type="protein sequence ID" value="RCG31413.1"/>
    <property type="molecule type" value="Genomic_DNA"/>
</dbReference>
<feature type="short sequence motif" description="'HIGH' region" evidence="10">
    <location>
        <begin position="30"/>
        <end position="40"/>
    </location>
</feature>
<dbReference type="PANTHER" id="PTHR10890">
    <property type="entry name" value="CYSTEINYL-TRNA SYNTHETASE"/>
    <property type="match status" value="1"/>
</dbReference>
<dbReference type="Gene3D" id="1.20.120.640">
    <property type="entry name" value="Anticodon-binding domain of a subclass of class I aminoacyl-tRNA synthetases"/>
    <property type="match status" value="1"/>
</dbReference>
<keyword evidence="2 10" id="KW-0436">Ligase</keyword>
<dbReference type="PANTHER" id="PTHR10890:SF3">
    <property type="entry name" value="CYSTEINE--TRNA LIGASE, CYTOPLASMIC"/>
    <property type="match status" value="1"/>
</dbReference>
<dbReference type="Pfam" id="PF01406">
    <property type="entry name" value="tRNA-synt_1e"/>
    <property type="match status" value="1"/>
</dbReference>
<dbReference type="InterPro" id="IPR009080">
    <property type="entry name" value="tRNAsynth_Ia_anticodon-bd"/>
</dbReference>
<feature type="domain" description="tRNA synthetases class I catalytic" evidence="11">
    <location>
        <begin position="21"/>
        <end position="326"/>
    </location>
</feature>
<feature type="binding site" evidence="10">
    <location>
        <position position="222"/>
    </location>
    <ligand>
        <name>Zn(2+)</name>
        <dbReference type="ChEBI" id="CHEBI:29105"/>
    </ligand>
</feature>
<dbReference type="InterPro" id="IPR015803">
    <property type="entry name" value="Cys-tRNA-ligase"/>
</dbReference>
<dbReference type="InterPro" id="IPR014729">
    <property type="entry name" value="Rossmann-like_a/b/a_fold"/>
</dbReference>
<dbReference type="Pfam" id="PF23493">
    <property type="entry name" value="CysS_C"/>
    <property type="match status" value="1"/>
</dbReference>
<dbReference type="Proteomes" id="UP000253094">
    <property type="component" value="Unassembled WGS sequence"/>
</dbReference>
<feature type="domain" description="Cysteinyl-tRNA ligase anticodon binding" evidence="12">
    <location>
        <begin position="413"/>
        <end position="461"/>
    </location>
</feature>
<keyword evidence="3 10" id="KW-0479">Metal-binding</keyword>
<sequence>MLRLYDTRSRQLETVVAPGARVVRVYTCGPTVYRYAHVGNLRSYLLPDLIRRVLERHRVGTVLCQNITDVGHLVDDDEIDASGEDKVLQQARREGRSALEIARFYEDAFRRDTNALNMRPPEHTPRATETIDLMIEMIAGLIEKGHAYALDDGSVYFDARSFPTYGEISGNRLDALKPAHRLEGVDPRKRFHADWALWKASDRDMTWETPWGRGFPGWHIECSAMSLRFLGEHIDIHTGGKDLRFPHHEDERAQSNASVGHDVVKHWVHGEHLLFDGRKMAKSTGNVVLLSDVEAAGLDPLAVRLALLEHRYRQQMNLTWDTLQAADRTLRRWRQRVAEWAESPSRPIAAEYRDRAQAALDDDLDTPTTLRVLRELERDESLPPGSRFETFLHLDHVLGLDLSIDIGKPRVAPVLPPGGAELLEARAKAREAKDWAASDRLRDELAALGVKVTDTPEGQTWS</sequence>
<dbReference type="SUPFAM" id="SSF47323">
    <property type="entry name" value="Anticodon-binding domain of a subclass of class I aminoacyl-tRNA synthetases"/>
    <property type="match status" value="1"/>
</dbReference>
<organism evidence="13 14">
    <name type="scientific">Sphaerisporangium album</name>
    <dbReference type="NCBI Taxonomy" id="509200"/>
    <lineage>
        <taxon>Bacteria</taxon>
        <taxon>Bacillati</taxon>
        <taxon>Actinomycetota</taxon>
        <taxon>Actinomycetes</taxon>
        <taxon>Streptosporangiales</taxon>
        <taxon>Streptosporangiaceae</taxon>
        <taxon>Sphaerisporangium</taxon>
    </lineage>
</organism>
<dbReference type="GO" id="GO:0004817">
    <property type="term" value="F:cysteine-tRNA ligase activity"/>
    <property type="evidence" value="ECO:0007669"/>
    <property type="project" value="UniProtKB-UniRule"/>
</dbReference>
<dbReference type="InterPro" id="IPR024909">
    <property type="entry name" value="Cys-tRNA/MSH_ligase"/>
</dbReference>
<evidence type="ECO:0000256" key="9">
    <source>
        <dbReference type="ARBA" id="ARBA00047398"/>
    </source>
</evidence>
<feature type="binding site" evidence="10">
    <location>
        <position position="28"/>
    </location>
    <ligand>
        <name>Zn(2+)</name>
        <dbReference type="ChEBI" id="CHEBI:29105"/>
    </ligand>
</feature>
<dbReference type="EC" id="6.1.1.16" evidence="10"/>
<dbReference type="InterPro" id="IPR056411">
    <property type="entry name" value="CysS_C"/>
</dbReference>
<evidence type="ECO:0000313" key="13">
    <source>
        <dbReference type="EMBL" id="RCG31413.1"/>
    </source>
</evidence>
<reference evidence="13 14" key="1">
    <citation type="submission" date="2018-06" db="EMBL/GenBank/DDBJ databases">
        <title>Sphaerisporangium craniellae sp. nov., isolated from a marine sponge in the South China Sea.</title>
        <authorList>
            <person name="Li L."/>
        </authorList>
    </citation>
    <scope>NUCLEOTIDE SEQUENCE [LARGE SCALE GENOMIC DNA]</scope>
    <source>
        <strain evidence="13 14">CCTCC AA 208026</strain>
    </source>
</reference>
<evidence type="ECO:0000259" key="12">
    <source>
        <dbReference type="Pfam" id="PF23493"/>
    </source>
</evidence>
<dbReference type="RefSeq" id="WP_114028791.1">
    <property type="nucleotide sequence ID" value="NZ_QOIL01000005.1"/>
</dbReference>
<dbReference type="AlphaFoldDB" id="A0A367FLY2"/>
<protein>
    <recommendedName>
        <fullName evidence="10">Cysteine--tRNA ligase</fullName>
        <ecNumber evidence="10">6.1.1.16</ecNumber>
    </recommendedName>
    <alternativeName>
        <fullName evidence="10">Cysteinyl-tRNA synthetase</fullName>
        <shortName evidence="10">CysRS</shortName>
    </alternativeName>
</protein>
<keyword evidence="10" id="KW-0963">Cytoplasm</keyword>
<evidence type="ECO:0000256" key="10">
    <source>
        <dbReference type="HAMAP-Rule" id="MF_00041"/>
    </source>
</evidence>
<dbReference type="NCBIfam" id="TIGR00435">
    <property type="entry name" value="cysS"/>
    <property type="match status" value="1"/>
</dbReference>
<dbReference type="GO" id="GO:0005829">
    <property type="term" value="C:cytosol"/>
    <property type="evidence" value="ECO:0007669"/>
    <property type="project" value="TreeGrafter"/>
</dbReference>
<comment type="similarity">
    <text evidence="10">Belongs to the class-I aminoacyl-tRNA synthetase family.</text>
</comment>
<proteinExistence type="inferred from homology"/>
<evidence type="ECO:0000256" key="7">
    <source>
        <dbReference type="ARBA" id="ARBA00022917"/>
    </source>
</evidence>
<dbReference type="HAMAP" id="MF_00041">
    <property type="entry name" value="Cys_tRNA_synth"/>
    <property type="match status" value="1"/>
</dbReference>
<dbReference type="PRINTS" id="PR00983">
    <property type="entry name" value="TRNASYNTHCYS"/>
</dbReference>
<dbReference type="InterPro" id="IPR032678">
    <property type="entry name" value="tRNA-synt_1_cat_dom"/>
</dbReference>
<evidence type="ECO:0000256" key="2">
    <source>
        <dbReference type="ARBA" id="ARBA00022598"/>
    </source>
</evidence>
<comment type="subunit">
    <text evidence="1 10">Monomer.</text>
</comment>
<keyword evidence="6 10" id="KW-0067">ATP-binding</keyword>
<dbReference type="OrthoDB" id="9815130at2"/>
<dbReference type="SUPFAM" id="SSF52374">
    <property type="entry name" value="Nucleotidylyl transferase"/>
    <property type="match status" value="1"/>
</dbReference>
<evidence type="ECO:0000256" key="1">
    <source>
        <dbReference type="ARBA" id="ARBA00011245"/>
    </source>
</evidence>
<keyword evidence="8 10" id="KW-0030">Aminoacyl-tRNA synthetase</keyword>
<keyword evidence="7 10" id="KW-0648">Protein biosynthesis</keyword>
<dbReference type="GO" id="GO:0006423">
    <property type="term" value="P:cysteinyl-tRNA aminoacylation"/>
    <property type="evidence" value="ECO:0007669"/>
    <property type="project" value="UniProtKB-UniRule"/>
</dbReference>
<feature type="short sequence motif" description="'KMSKS' region" evidence="10">
    <location>
        <begin position="279"/>
        <end position="283"/>
    </location>
</feature>
<keyword evidence="4 10" id="KW-0547">Nucleotide-binding</keyword>
<feature type="binding site" evidence="10">
    <location>
        <position position="251"/>
    </location>
    <ligand>
        <name>Zn(2+)</name>
        <dbReference type="ChEBI" id="CHEBI:29105"/>
    </ligand>
</feature>
<accession>A0A367FLY2</accession>
<evidence type="ECO:0000256" key="4">
    <source>
        <dbReference type="ARBA" id="ARBA00022741"/>
    </source>
</evidence>
<dbReference type="GO" id="GO:0005524">
    <property type="term" value="F:ATP binding"/>
    <property type="evidence" value="ECO:0007669"/>
    <property type="project" value="UniProtKB-UniRule"/>
</dbReference>
<comment type="cofactor">
    <cofactor evidence="10">
        <name>Zn(2+)</name>
        <dbReference type="ChEBI" id="CHEBI:29105"/>
    </cofactor>
    <text evidence="10">Binds 1 zinc ion per subunit.</text>
</comment>
<comment type="subcellular location">
    <subcellularLocation>
        <location evidence="10">Cytoplasm</location>
    </subcellularLocation>
</comment>
<name>A0A367FLY2_9ACTN</name>
<gene>
    <name evidence="10" type="primary">cysS</name>
    <name evidence="13" type="ORF">DQ384_11955</name>
</gene>
<dbReference type="GO" id="GO:0008270">
    <property type="term" value="F:zinc ion binding"/>
    <property type="evidence" value="ECO:0007669"/>
    <property type="project" value="UniProtKB-UniRule"/>
</dbReference>
<comment type="catalytic activity">
    <reaction evidence="9 10">
        <text>tRNA(Cys) + L-cysteine + ATP = L-cysteinyl-tRNA(Cys) + AMP + diphosphate</text>
        <dbReference type="Rhea" id="RHEA:17773"/>
        <dbReference type="Rhea" id="RHEA-COMP:9661"/>
        <dbReference type="Rhea" id="RHEA-COMP:9679"/>
        <dbReference type="ChEBI" id="CHEBI:30616"/>
        <dbReference type="ChEBI" id="CHEBI:33019"/>
        <dbReference type="ChEBI" id="CHEBI:35235"/>
        <dbReference type="ChEBI" id="CHEBI:78442"/>
        <dbReference type="ChEBI" id="CHEBI:78517"/>
        <dbReference type="ChEBI" id="CHEBI:456215"/>
        <dbReference type="EC" id="6.1.1.16"/>
    </reaction>
</comment>
<evidence type="ECO:0000256" key="6">
    <source>
        <dbReference type="ARBA" id="ARBA00022840"/>
    </source>
</evidence>
<evidence type="ECO:0000256" key="5">
    <source>
        <dbReference type="ARBA" id="ARBA00022833"/>
    </source>
</evidence>
<dbReference type="Gene3D" id="3.40.50.620">
    <property type="entry name" value="HUPs"/>
    <property type="match status" value="1"/>
</dbReference>
<dbReference type="CDD" id="cd00672">
    <property type="entry name" value="CysRS_core"/>
    <property type="match status" value="1"/>
</dbReference>
<keyword evidence="14" id="KW-1185">Reference proteome</keyword>
<comment type="caution">
    <text evidence="13">The sequence shown here is derived from an EMBL/GenBank/DDBJ whole genome shotgun (WGS) entry which is preliminary data.</text>
</comment>
<evidence type="ECO:0000313" key="14">
    <source>
        <dbReference type="Proteomes" id="UP000253094"/>
    </source>
</evidence>
<evidence type="ECO:0000259" key="11">
    <source>
        <dbReference type="Pfam" id="PF01406"/>
    </source>
</evidence>
<keyword evidence="5 10" id="KW-0862">Zinc</keyword>
<feature type="binding site" evidence="10">
    <location>
        <position position="282"/>
    </location>
    <ligand>
        <name>ATP</name>
        <dbReference type="ChEBI" id="CHEBI:30616"/>
    </ligand>
</feature>
<evidence type="ECO:0000256" key="3">
    <source>
        <dbReference type="ARBA" id="ARBA00022723"/>
    </source>
</evidence>
<evidence type="ECO:0000256" key="8">
    <source>
        <dbReference type="ARBA" id="ARBA00023146"/>
    </source>
</evidence>
<feature type="binding site" evidence="10">
    <location>
        <position position="247"/>
    </location>
    <ligand>
        <name>Zn(2+)</name>
        <dbReference type="ChEBI" id="CHEBI:29105"/>
    </ligand>
</feature>